<gene>
    <name evidence="2" type="primary">CHMP4C</name>
</gene>
<dbReference type="Ensembl" id="ENSAOCT00000040411.1">
    <property type="protein sequence ID" value="ENSAOCP00000032581.1"/>
    <property type="gene ID" value="ENSAOCG00000020395.2"/>
</dbReference>
<dbReference type="GeneTree" id="ENSGT00940000159257"/>
<dbReference type="Proteomes" id="UP001501940">
    <property type="component" value="Chromosome 22"/>
</dbReference>
<organism evidence="2 3">
    <name type="scientific">Amphiprion ocellaris</name>
    <name type="common">Clown anemonefish</name>
    <dbReference type="NCBI Taxonomy" id="80972"/>
    <lineage>
        <taxon>Eukaryota</taxon>
        <taxon>Metazoa</taxon>
        <taxon>Chordata</taxon>
        <taxon>Craniata</taxon>
        <taxon>Vertebrata</taxon>
        <taxon>Euteleostomi</taxon>
        <taxon>Actinopterygii</taxon>
        <taxon>Neopterygii</taxon>
        <taxon>Teleostei</taxon>
        <taxon>Neoteleostei</taxon>
        <taxon>Acanthomorphata</taxon>
        <taxon>Ovalentaria</taxon>
        <taxon>Pomacentridae</taxon>
        <taxon>Amphiprion</taxon>
    </lineage>
</organism>
<accession>A0AAQ5WZ01</accession>
<sequence length="98" mass="11365">MSKFPNFFKGSSSSGSKSKHHRSRGGPSAQEAIHKLRETEEMLTKKQDYLEKRIEQELAIAKKHGTKNKRELSKYILYFLVGTLLDHKWTKLQSENSE</sequence>
<evidence type="ECO:0000313" key="3">
    <source>
        <dbReference type="Proteomes" id="UP001501940"/>
    </source>
</evidence>
<reference evidence="2 3" key="1">
    <citation type="submission" date="2022-01" db="EMBL/GenBank/DDBJ databases">
        <title>A chromosome-scale genome assembly of the false clownfish, Amphiprion ocellaris.</title>
        <authorList>
            <person name="Ryu T."/>
        </authorList>
    </citation>
    <scope>NUCLEOTIDE SEQUENCE [LARGE SCALE GENOMIC DNA]</scope>
</reference>
<evidence type="ECO:0000256" key="1">
    <source>
        <dbReference type="SAM" id="MobiDB-lite"/>
    </source>
</evidence>
<dbReference type="AlphaFoldDB" id="A0AAQ5WZ01"/>
<protein>
    <submittedName>
        <fullName evidence="2">Uncharacterized protein</fullName>
    </submittedName>
</protein>
<name>A0AAQ5WZ01_AMPOC</name>
<dbReference type="Gene3D" id="1.10.287.1060">
    <property type="entry name" value="ESAT-6-like"/>
    <property type="match status" value="1"/>
</dbReference>
<proteinExistence type="predicted"/>
<reference evidence="2" key="2">
    <citation type="submission" date="2025-08" db="UniProtKB">
        <authorList>
            <consortium name="Ensembl"/>
        </authorList>
    </citation>
    <scope>IDENTIFICATION</scope>
</reference>
<reference evidence="2" key="3">
    <citation type="submission" date="2025-09" db="UniProtKB">
        <authorList>
            <consortium name="Ensembl"/>
        </authorList>
    </citation>
    <scope>IDENTIFICATION</scope>
</reference>
<feature type="region of interest" description="Disordered" evidence="1">
    <location>
        <begin position="1"/>
        <end position="33"/>
    </location>
</feature>
<keyword evidence="3" id="KW-1185">Reference proteome</keyword>
<evidence type="ECO:0000313" key="2">
    <source>
        <dbReference type="Ensembl" id="ENSAOCP00000032581.1"/>
    </source>
</evidence>